<evidence type="ECO:0000256" key="1">
    <source>
        <dbReference type="ARBA" id="ARBA00023196"/>
    </source>
</evidence>
<keyword evidence="1" id="KW-0139">CF(1)</keyword>
<accession>A0A1G1KWG5</accession>
<dbReference type="InterPro" id="IPR020546">
    <property type="entry name" value="ATP_synth_F1_dsu/esu_N"/>
</dbReference>
<keyword evidence="1" id="KW-0066">ATP synthesis</keyword>
<proteinExistence type="predicted"/>
<dbReference type="GO" id="GO:0015986">
    <property type="term" value="P:proton motive force-driven ATP synthesis"/>
    <property type="evidence" value="ECO:0007669"/>
    <property type="project" value="InterPro"/>
</dbReference>
<comment type="caution">
    <text evidence="3">The sequence shown here is derived from an EMBL/GenBank/DDBJ whole genome shotgun (WGS) entry which is preliminary data.</text>
</comment>
<name>A0A1G1KWG5_9BACT</name>
<evidence type="ECO:0000313" key="3">
    <source>
        <dbReference type="EMBL" id="OGW96909.1"/>
    </source>
</evidence>
<feature type="domain" description="ATP synthase F1 complex delta/epsilon subunit N-terminal" evidence="2">
    <location>
        <begin position="4"/>
        <end position="77"/>
    </location>
</feature>
<sequence length="87" mass="9718">MNTFNLRVLSSVRVLFSEQVASVFLSGDEGEFELLPFHYPLMAALPEGEIVIAGYDKIPLRQGVVVFLDNICTIIIEELVAESFIEN</sequence>
<dbReference type="Proteomes" id="UP000178187">
    <property type="component" value="Unassembled WGS sequence"/>
</dbReference>
<gene>
    <name evidence="3" type="ORF">A3G33_02810</name>
</gene>
<dbReference type="Pfam" id="PF02823">
    <property type="entry name" value="ATP-synt_DE_N"/>
    <property type="match status" value="1"/>
</dbReference>
<evidence type="ECO:0000313" key="4">
    <source>
        <dbReference type="Proteomes" id="UP000178187"/>
    </source>
</evidence>
<reference evidence="3 4" key="1">
    <citation type="journal article" date="2016" name="Nat. Commun.">
        <title>Thousands of microbial genomes shed light on interconnected biogeochemical processes in an aquifer system.</title>
        <authorList>
            <person name="Anantharaman K."/>
            <person name="Brown C.T."/>
            <person name="Hug L.A."/>
            <person name="Sharon I."/>
            <person name="Castelle C.J."/>
            <person name="Probst A.J."/>
            <person name="Thomas B.C."/>
            <person name="Singh A."/>
            <person name="Wilkins M.J."/>
            <person name="Karaoz U."/>
            <person name="Brodie E.L."/>
            <person name="Williams K.H."/>
            <person name="Hubbard S.S."/>
            <person name="Banfield J.F."/>
        </authorList>
    </citation>
    <scope>NUCLEOTIDE SEQUENCE [LARGE SCALE GENOMIC DNA]</scope>
</reference>
<dbReference type="GO" id="GO:0045259">
    <property type="term" value="C:proton-transporting ATP synthase complex"/>
    <property type="evidence" value="ECO:0007669"/>
    <property type="project" value="UniProtKB-KW"/>
</dbReference>
<evidence type="ECO:0000259" key="2">
    <source>
        <dbReference type="Pfam" id="PF02823"/>
    </source>
</evidence>
<dbReference type="EMBL" id="MHFR01000045">
    <property type="protein sequence ID" value="OGW96909.1"/>
    <property type="molecule type" value="Genomic_DNA"/>
</dbReference>
<dbReference type="Gene3D" id="2.60.15.10">
    <property type="entry name" value="F0F1 ATP synthase delta/epsilon subunit, N-terminal"/>
    <property type="match status" value="1"/>
</dbReference>
<dbReference type="SUPFAM" id="SSF51344">
    <property type="entry name" value="Epsilon subunit of F1F0-ATP synthase N-terminal domain"/>
    <property type="match status" value="1"/>
</dbReference>
<protein>
    <recommendedName>
        <fullName evidence="2">ATP synthase F1 complex delta/epsilon subunit N-terminal domain-containing protein</fullName>
    </recommendedName>
</protein>
<organism evidence="3 4">
    <name type="scientific">Candidatus Danuiimicrobium aquiferis</name>
    <dbReference type="NCBI Taxonomy" id="1801832"/>
    <lineage>
        <taxon>Bacteria</taxon>
        <taxon>Pseudomonadati</taxon>
        <taxon>Candidatus Omnitrophota</taxon>
        <taxon>Candidatus Danuiimicrobium</taxon>
    </lineage>
</organism>
<dbReference type="InterPro" id="IPR036771">
    <property type="entry name" value="ATPsynth_dsu/esu_N"/>
</dbReference>
<dbReference type="AlphaFoldDB" id="A0A1G1KWG5"/>